<dbReference type="STRING" id="4540.A0A3L6SLQ7"/>
<proteinExistence type="predicted"/>
<accession>A0A3L6SLQ7</accession>
<name>A0A3L6SLQ7_PANMI</name>
<dbReference type="OrthoDB" id="605328at2759"/>
<feature type="compositionally biased region" description="Low complexity" evidence="1">
    <location>
        <begin position="155"/>
        <end position="174"/>
    </location>
</feature>
<sequence>MGRGAAAGTRVDAMEEGDKKGPSCHRGGSPYPLIPVHAVASPDSIPCCSCPIVAGGCREHAGAEPIEMLSNKAAASGRSGEEIRIARLWLRPAAASGSSGEGIGRLWLRPAIPIVPGRPWQETEESGSGSPAAQGSPDGDPLPRSRQIPLPVQVASPGPGAASSPTTSAARSSPQTLAGFFLNDGDEMYCGDSDDDSSERVVGRFISTLSRFVPLSVSFLGKQPGLKEFGLLRSCKGLLFGHKRAGDTYDSLGYIVCNPATKQWVAVPSSGFKPLPLLDEGEDTGSDSNNEIGCAFIYLIFYPAVSSHFQLVEFISDDYVCMEEVRAYSSETGGMV</sequence>
<organism evidence="2 3">
    <name type="scientific">Panicum miliaceum</name>
    <name type="common">Proso millet</name>
    <name type="synonym">Broomcorn millet</name>
    <dbReference type="NCBI Taxonomy" id="4540"/>
    <lineage>
        <taxon>Eukaryota</taxon>
        <taxon>Viridiplantae</taxon>
        <taxon>Streptophyta</taxon>
        <taxon>Embryophyta</taxon>
        <taxon>Tracheophyta</taxon>
        <taxon>Spermatophyta</taxon>
        <taxon>Magnoliopsida</taxon>
        <taxon>Liliopsida</taxon>
        <taxon>Poales</taxon>
        <taxon>Poaceae</taxon>
        <taxon>PACMAD clade</taxon>
        <taxon>Panicoideae</taxon>
        <taxon>Panicodae</taxon>
        <taxon>Paniceae</taxon>
        <taxon>Panicinae</taxon>
        <taxon>Panicum</taxon>
        <taxon>Panicum sect. Panicum</taxon>
    </lineage>
</organism>
<reference evidence="3" key="1">
    <citation type="journal article" date="2019" name="Nat. Commun.">
        <title>The genome of broomcorn millet.</title>
        <authorList>
            <person name="Zou C."/>
            <person name="Miki D."/>
            <person name="Li D."/>
            <person name="Tang Q."/>
            <person name="Xiao L."/>
            <person name="Rajput S."/>
            <person name="Deng P."/>
            <person name="Jia W."/>
            <person name="Huang R."/>
            <person name="Zhang M."/>
            <person name="Sun Y."/>
            <person name="Hu J."/>
            <person name="Fu X."/>
            <person name="Schnable P.S."/>
            <person name="Li F."/>
            <person name="Zhang H."/>
            <person name="Feng B."/>
            <person name="Zhu X."/>
            <person name="Liu R."/>
            <person name="Schnable J.C."/>
            <person name="Zhu J.-K."/>
            <person name="Zhang H."/>
        </authorList>
    </citation>
    <scope>NUCLEOTIDE SEQUENCE [LARGE SCALE GENOMIC DNA]</scope>
</reference>
<dbReference type="PANTHER" id="PTHR35546:SF106">
    <property type="entry name" value="DUF1618 DOMAIN-CONTAINING PROTEIN"/>
    <property type="match status" value="1"/>
</dbReference>
<feature type="compositionally biased region" description="Low complexity" evidence="1">
    <location>
        <begin position="126"/>
        <end position="139"/>
    </location>
</feature>
<dbReference type="EMBL" id="PQIB02000004">
    <property type="protein sequence ID" value="RLN23568.1"/>
    <property type="molecule type" value="Genomic_DNA"/>
</dbReference>
<evidence type="ECO:0000313" key="2">
    <source>
        <dbReference type="EMBL" id="RLN23568.1"/>
    </source>
</evidence>
<keyword evidence="3" id="KW-1185">Reference proteome</keyword>
<feature type="compositionally biased region" description="Basic and acidic residues" evidence="1">
    <location>
        <begin position="12"/>
        <end position="21"/>
    </location>
</feature>
<protein>
    <recommendedName>
        <fullName evidence="4">F-box/kelch-repeat protein</fullName>
    </recommendedName>
</protein>
<gene>
    <name evidence="2" type="ORF">C2845_PM07G06740</name>
</gene>
<evidence type="ECO:0000313" key="3">
    <source>
        <dbReference type="Proteomes" id="UP000275267"/>
    </source>
</evidence>
<evidence type="ECO:0008006" key="4">
    <source>
        <dbReference type="Google" id="ProtNLM"/>
    </source>
</evidence>
<dbReference type="PANTHER" id="PTHR35546">
    <property type="entry name" value="F-BOX PROTEIN INTERACTION DOMAIN PROTEIN-RELATED"/>
    <property type="match status" value="1"/>
</dbReference>
<feature type="region of interest" description="Disordered" evidence="1">
    <location>
        <begin position="1"/>
        <end position="25"/>
    </location>
</feature>
<dbReference type="AlphaFoldDB" id="A0A3L6SLQ7"/>
<dbReference type="Proteomes" id="UP000275267">
    <property type="component" value="Unassembled WGS sequence"/>
</dbReference>
<feature type="region of interest" description="Disordered" evidence="1">
    <location>
        <begin position="117"/>
        <end position="174"/>
    </location>
</feature>
<comment type="caution">
    <text evidence="2">The sequence shown here is derived from an EMBL/GenBank/DDBJ whole genome shotgun (WGS) entry which is preliminary data.</text>
</comment>
<dbReference type="InterPro" id="IPR055290">
    <property type="entry name" value="At3g26010-like"/>
</dbReference>
<evidence type="ECO:0000256" key="1">
    <source>
        <dbReference type="SAM" id="MobiDB-lite"/>
    </source>
</evidence>